<dbReference type="EMBL" id="CAWUPB010001162">
    <property type="protein sequence ID" value="CAK7344493.1"/>
    <property type="molecule type" value="Genomic_DNA"/>
</dbReference>
<dbReference type="PANTHER" id="PTHR44137">
    <property type="entry name" value="BNAC03G44070D PROTEIN"/>
    <property type="match status" value="1"/>
</dbReference>
<dbReference type="AlphaFoldDB" id="A0AAV1S180"/>
<dbReference type="InterPro" id="IPR001623">
    <property type="entry name" value="DnaJ_domain"/>
</dbReference>
<dbReference type="PROSITE" id="PS50076">
    <property type="entry name" value="DNAJ_2"/>
    <property type="match status" value="1"/>
</dbReference>
<dbReference type="Proteomes" id="UP001314170">
    <property type="component" value="Unassembled WGS sequence"/>
</dbReference>
<reference evidence="2 3" key="1">
    <citation type="submission" date="2024-01" db="EMBL/GenBank/DDBJ databases">
        <authorList>
            <person name="Waweru B."/>
        </authorList>
    </citation>
    <scope>NUCLEOTIDE SEQUENCE [LARGE SCALE GENOMIC DNA]</scope>
</reference>
<sequence length="262" mass="30155">MTDLMLGYAEEQFFDKKFRAAYDTAMLAKNLDPFFGNGCIEKHLTVYQVHASSLYKNRLTGDTDWHRVLGINDIKASRKEIMVRFCKILKIIHPDYNSCAAAQGAFELISRALVALLRDSRKIVEILLDFAEREFLENRFKEAYDVAKLALLVDPSFGNGCPHRYVATYRVHAATLLNRFGEINWYNVLGIDNYWVSEGKILSRFCRMGKLICLDNDCSVAGKVAYQIISRAVEVLGDPERRAEFHRRWGLKPPPYAKEEMR</sequence>
<evidence type="ECO:0000313" key="3">
    <source>
        <dbReference type="Proteomes" id="UP001314170"/>
    </source>
</evidence>
<gene>
    <name evidence="2" type="ORF">DCAF_LOCUS17817</name>
</gene>
<protein>
    <recommendedName>
        <fullName evidence="1">J domain-containing protein</fullName>
    </recommendedName>
</protein>
<comment type="caution">
    <text evidence="2">The sequence shown here is derived from an EMBL/GenBank/DDBJ whole genome shotgun (WGS) entry which is preliminary data.</text>
</comment>
<name>A0AAV1S180_9ROSI</name>
<proteinExistence type="predicted"/>
<accession>A0AAV1S180</accession>
<organism evidence="2 3">
    <name type="scientific">Dovyalis caffra</name>
    <dbReference type="NCBI Taxonomy" id="77055"/>
    <lineage>
        <taxon>Eukaryota</taxon>
        <taxon>Viridiplantae</taxon>
        <taxon>Streptophyta</taxon>
        <taxon>Embryophyta</taxon>
        <taxon>Tracheophyta</taxon>
        <taxon>Spermatophyta</taxon>
        <taxon>Magnoliopsida</taxon>
        <taxon>eudicotyledons</taxon>
        <taxon>Gunneridae</taxon>
        <taxon>Pentapetalae</taxon>
        <taxon>rosids</taxon>
        <taxon>fabids</taxon>
        <taxon>Malpighiales</taxon>
        <taxon>Salicaceae</taxon>
        <taxon>Flacourtieae</taxon>
        <taxon>Dovyalis</taxon>
    </lineage>
</organism>
<dbReference type="Gene3D" id="1.10.287.110">
    <property type="entry name" value="DnaJ domain"/>
    <property type="match status" value="1"/>
</dbReference>
<dbReference type="SUPFAM" id="SSF46565">
    <property type="entry name" value="Chaperone J-domain"/>
    <property type="match status" value="2"/>
</dbReference>
<evidence type="ECO:0000259" key="1">
    <source>
        <dbReference type="PROSITE" id="PS50076"/>
    </source>
</evidence>
<keyword evidence="3" id="KW-1185">Reference proteome</keyword>
<dbReference type="PANTHER" id="PTHR44137:SF57">
    <property type="entry name" value="CHAPERONE DNAJ-DOMAIN PROTEIN"/>
    <property type="match status" value="1"/>
</dbReference>
<feature type="domain" description="J" evidence="1">
    <location>
        <begin position="64"/>
        <end position="148"/>
    </location>
</feature>
<dbReference type="InterPro" id="IPR036869">
    <property type="entry name" value="J_dom_sf"/>
</dbReference>
<evidence type="ECO:0000313" key="2">
    <source>
        <dbReference type="EMBL" id="CAK7344493.1"/>
    </source>
</evidence>